<dbReference type="EMBL" id="HBEA01007252">
    <property type="protein sequence ID" value="CAD8256064.1"/>
    <property type="molecule type" value="Transcribed_RNA"/>
</dbReference>
<evidence type="ECO:0000313" key="3">
    <source>
        <dbReference type="EMBL" id="CAD8256064.1"/>
    </source>
</evidence>
<gene>
    <name evidence="3" type="ORF">PPYR1160_LOCUS5556</name>
    <name evidence="4" type="ORF">PPYR1160_LOCUS5557</name>
</gene>
<reference evidence="4" key="1">
    <citation type="submission" date="2021-01" db="EMBL/GenBank/DDBJ databases">
        <authorList>
            <person name="Corre E."/>
            <person name="Pelletier E."/>
            <person name="Niang G."/>
            <person name="Scheremetjew M."/>
            <person name="Finn R."/>
            <person name="Kale V."/>
            <person name="Holt S."/>
            <person name="Cochrane G."/>
            <person name="Meng A."/>
            <person name="Brown T."/>
            <person name="Cohen L."/>
        </authorList>
    </citation>
    <scope>NUCLEOTIDE SEQUENCE</scope>
    <source>
        <strain evidence="4">CCMP2078</strain>
    </source>
</reference>
<accession>A0A6U0URX0</accession>
<feature type="domain" description="VPS9" evidence="2">
    <location>
        <begin position="235"/>
        <end position="405"/>
    </location>
</feature>
<sequence length="467" mass="51483">MEGEEAEMMIVESLEAQEGVSTAAESSDERAGTAVGTGCVHLLGQDGCFRECRFPAVLESEARLLEAFDCDGTGTMLFQAIDLQRRKCEDAFACLLSDQGTREGRIVKRFGELARSCADQPFSRTEPRHVRESQDRTSNAEVAAANLICDSAALREYGEARTPELMDSSRYRSSDTPVLPPRSIPSFARYLGQDLLARMIRADSSSTDTLVALTTAVVFRAAWPLAFGYRRARNHALDAEWRRRLRPVRKLTPVQLGLPEAYLPSTPCGIAACLMTQEKTMEGPATEASGAKAMERPFWRTSRYLSNLCACVTPSDMERVLLRAMRLLHGEAVLISGRRTALSADTLFPLILFAVINAEIPPMHSVLHFWNTFSRGDGRGEGAYYRTCVGAVVDYVMAEGRSLASQSADGEEDSTATERDEAAADDDMDEWTPEAEKQAMQTLGEWLGAQKAMEDTIETLQQDGWMA</sequence>
<dbReference type="Gene3D" id="1.20.1050.80">
    <property type="entry name" value="VPS9 domain"/>
    <property type="match status" value="1"/>
</dbReference>
<dbReference type="AlphaFoldDB" id="A0A6U0URX0"/>
<protein>
    <recommendedName>
        <fullName evidence="2">VPS9 domain-containing protein</fullName>
    </recommendedName>
</protein>
<dbReference type="SUPFAM" id="SSF109993">
    <property type="entry name" value="VPS9 domain"/>
    <property type="match status" value="1"/>
</dbReference>
<evidence type="ECO:0000259" key="2">
    <source>
        <dbReference type="PROSITE" id="PS51205"/>
    </source>
</evidence>
<dbReference type="InterPro" id="IPR037191">
    <property type="entry name" value="VPS9_dom_sf"/>
</dbReference>
<feature type="region of interest" description="Disordered" evidence="1">
    <location>
        <begin position="404"/>
        <end position="437"/>
    </location>
</feature>
<dbReference type="InterPro" id="IPR003123">
    <property type="entry name" value="VPS9"/>
</dbReference>
<feature type="compositionally biased region" description="Acidic residues" evidence="1">
    <location>
        <begin position="423"/>
        <end position="433"/>
    </location>
</feature>
<dbReference type="Pfam" id="PF02204">
    <property type="entry name" value="VPS9"/>
    <property type="match status" value="1"/>
</dbReference>
<evidence type="ECO:0000256" key="1">
    <source>
        <dbReference type="SAM" id="MobiDB-lite"/>
    </source>
</evidence>
<evidence type="ECO:0000313" key="4">
    <source>
        <dbReference type="EMBL" id="CAD8256065.1"/>
    </source>
</evidence>
<dbReference type="PROSITE" id="PS51205">
    <property type="entry name" value="VPS9"/>
    <property type="match status" value="1"/>
</dbReference>
<proteinExistence type="predicted"/>
<name>A0A6U0URX0_9STRA</name>
<organism evidence="4">
    <name type="scientific">Pinguiococcus pyrenoidosus</name>
    <dbReference type="NCBI Taxonomy" id="172671"/>
    <lineage>
        <taxon>Eukaryota</taxon>
        <taxon>Sar</taxon>
        <taxon>Stramenopiles</taxon>
        <taxon>Ochrophyta</taxon>
        <taxon>Pinguiophyceae</taxon>
        <taxon>Pinguiochrysidales</taxon>
        <taxon>Pinguiochrysidaceae</taxon>
        <taxon>Pinguiococcus</taxon>
    </lineage>
</organism>
<dbReference type="EMBL" id="HBEA01007253">
    <property type="protein sequence ID" value="CAD8256065.1"/>
    <property type="molecule type" value="Transcribed_RNA"/>
</dbReference>